<dbReference type="InterPro" id="IPR001680">
    <property type="entry name" value="WD40_rpt"/>
</dbReference>
<dbReference type="PANTHER" id="PTHR19848:SF8">
    <property type="entry name" value="F-BOX AND WD REPEAT DOMAIN CONTAINING 7"/>
    <property type="match status" value="1"/>
</dbReference>
<dbReference type="InterPro" id="IPR019775">
    <property type="entry name" value="WD40_repeat_CS"/>
</dbReference>
<evidence type="ECO:0000256" key="1">
    <source>
        <dbReference type="ARBA" id="ARBA00022574"/>
    </source>
</evidence>
<evidence type="ECO:0000313" key="6">
    <source>
        <dbReference type="Proteomes" id="UP000598996"/>
    </source>
</evidence>
<evidence type="ECO:0000259" key="4">
    <source>
        <dbReference type="Pfam" id="PF13191"/>
    </source>
</evidence>
<feature type="repeat" description="WD" evidence="3">
    <location>
        <begin position="1057"/>
        <end position="1083"/>
    </location>
</feature>
<dbReference type="PROSITE" id="PS50082">
    <property type="entry name" value="WD_REPEATS_2"/>
    <property type="match status" value="12"/>
</dbReference>
<sequence>MPLIPIGAKVESWAVALHATADDEVPLGAGFVVDQTLILTSTPVAFADGELRDLWVAFPQAQHTERRKVRACRLNGRAEQRIDIALLELEQPVPVSVTPARLRLAATPGLVGRQWRACGAGGLRVEGTIGDGGREGLVRLTTTAGDAGVTRGFTGAALWSPNYRAVVGLVVDAEAGQALVLAHADEQLPGLKLSALGDWRLEDADEPSLAAWGWALTTDDEAGRHWLPRARGVASGAEKGSRFRGRSAALRELRSFLDRPEAAGRPLVVTGSPGVGKSAVLGRIVTTADPGVVAALPPDDIAERATTGSVACAVHAKGKTALEIAEEIARSAAARLPQALVDLVPALRSRLGSRPARFNLVVDALDEVVTPGDARALVEEVLVPLARSCAELGAQVVVGTRRSDDAGDLLGGFGADAHVIDLDAPAFFSAEDLAAYAQATLQHAGGGAYADPVVAEPVARRIAELADRNFLIAGLVARTRALRDVEPVDPARVSFTATVGDALNEYVHDLPPAGGASAGMALTALAYAETPGLPMELWRLAVRALGAEVAAGQLRDFARSSAANFLVESGDPEQPTYRLFHQALNDALLSSREEAGRRRDDERRLVGAWLGLGRADGWDEAPEYLLRSLPAHAARADLIDELLADDGYLLHARLERLLPHADTARTEAGRARKLLLQRTPVAVTAEPEERAAQFSVVDRLDALGAKVSTSGARYRARWAHTPPRLERTVLEGHSLAVHDVCAIVVDGRSLLASGGEDGTVRLWDPITNQTVRSFACHDDCIRSLSAVTAGGVTLLATASHDGTIGLWDPRSGTHRSTFVGHDDWIRNLCSLPMPAGDLLVSAGDDRTVRIWDVASGMPARTLRGHTGWVTAVTHVPVPQSYGILASAGFDSCVLLWDPLSGRCLRELHGHDGWVTTLYPVVTDKWTLLASGGYDGTVRLWDPIGGREVATLTPGSGPITDICTIRSEQGCILAVTGEDGTVRLWDVETGVERRGLRGHASWIRAVCELPVSGRNLLATAGDDGTVRVWDPRGDLPRAVRESELPGLVADVSAVRRGDETLVATAGGDGAIRLWELATGAARGELGSHFGPVNALCATESGLASAGEDGHVLQWDVDGHEPPEPFQAHEEPVKAVCVVDRHGEPIMASAGDDMTVRLWEPRTARPVDGLIGHRNWVTSLTTVVRDGRQVLASADKNGVVRLWDGAGGRLWEQNHHNDGVNALCALQLPDRQVVVSAGIDCTIRLWDLVDGRPIRVLTGHTAEVTGVTPAVLDGRTVLVSCGLDRTVRVWDPRLGKSLLVIPVHHRALAVRQIDDHLIVGLDRGLLALTLGRL</sequence>
<dbReference type="SMART" id="SM00320">
    <property type="entry name" value="WD40"/>
    <property type="match status" value="13"/>
</dbReference>
<dbReference type="Gene3D" id="3.40.50.300">
    <property type="entry name" value="P-loop containing nucleotide triphosphate hydrolases"/>
    <property type="match status" value="1"/>
</dbReference>
<evidence type="ECO:0000256" key="2">
    <source>
        <dbReference type="ARBA" id="ARBA00022737"/>
    </source>
</evidence>
<keyword evidence="6" id="KW-1185">Reference proteome</keyword>
<gene>
    <name evidence="5" type="ORF">JKJ07_15355</name>
</gene>
<dbReference type="Pfam" id="PF13191">
    <property type="entry name" value="AAA_16"/>
    <property type="match status" value="1"/>
</dbReference>
<feature type="repeat" description="WD" evidence="3">
    <location>
        <begin position="818"/>
        <end position="861"/>
    </location>
</feature>
<comment type="caution">
    <text evidence="5">The sequence shown here is derived from an EMBL/GenBank/DDBJ whole genome shotgun (WGS) entry which is preliminary data.</text>
</comment>
<dbReference type="SUPFAM" id="SSF50978">
    <property type="entry name" value="WD40 repeat-like"/>
    <property type="match status" value="2"/>
</dbReference>
<dbReference type="PROSITE" id="PS00678">
    <property type="entry name" value="WD_REPEATS_1"/>
    <property type="match status" value="3"/>
</dbReference>
<dbReference type="InterPro" id="IPR041664">
    <property type="entry name" value="AAA_16"/>
</dbReference>
<feature type="repeat" description="WD" evidence="3">
    <location>
        <begin position="1168"/>
        <end position="1202"/>
    </location>
</feature>
<evidence type="ECO:0000313" key="5">
    <source>
        <dbReference type="EMBL" id="MBL7255680.1"/>
    </source>
</evidence>
<dbReference type="InterPro" id="IPR036322">
    <property type="entry name" value="WD40_repeat_dom_sf"/>
</dbReference>
<dbReference type="Gene3D" id="2.130.10.10">
    <property type="entry name" value="YVTN repeat-like/Quinoprotein amine dehydrogenase"/>
    <property type="match status" value="4"/>
</dbReference>
<dbReference type="PROSITE" id="PS50294">
    <property type="entry name" value="WD_REPEATS_REGION"/>
    <property type="match status" value="3"/>
</dbReference>
<feature type="repeat" description="WD" evidence="3">
    <location>
        <begin position="907"/>
        <end position="950"/>
    </location>
</feature>
<feature type="repeat" description="WD" evidence="3">
    <location>
        <begin position="966"/>
        <end position="994"/>
    </location>
</feature>
<feature type="domain" description="Orc1-like AAA ATPase" evidence="4">
    <location>
        <begin position="242"/>
        <end position="381"/>
    </location>
</feature>
<evidence type="ECO:0000256" key="3">
    <source>
        <dbReference type="PROSITE-ProRule" id="PRU00221"/>
    </source>
</evidence>
<feature type="repeat" description="WD" evidence="3">
    <location>
        <begin position="774"/>
        <end position="817"/>
    </location>
</feature>
<feature type="repeat" description="WD" evidence="3">
    <location>
        <begin position="730"/>
        <end position="773"/>
    </location>
</feature>
<proteinExistence type="predicted"/>
<dbReference type="InterPro" id="IPR015943">
    <property type="entry name" value="WD40/YVTN_repeat-like_dom_sf"/>
</dbReference>
<keyword evidence="2" id="KW-0677">Repeat</keyword>
<protein>
    <submittedName>
        <fullName evidence="5">WD40 repeat domain-containing protein</fullName>
    </submittedName>
</protein>
<dbReference type="Proteomes" id="UP000598996">
    <property type="component" value="Unassembled WGS sequence"/>
</dbReference>
<organism evidence="5 6">
    <name type="scientific">Paractinoplanes lichenicola</name>
    <dbReference type="NCBI Taxonomy" id="2802976"/>
    <lineage>
        <taxon>Bacteria</taxon>
        <taxon>Bacillati</taxon>
        <taxon>Actinomycetota</taxon>
        <taxon>Actinomycetes</taxon>
        <taxon>Micromonosporales</taxon>
        <taxon>Micromonosporaceae</taxon>
        <taxon>Paractinoplanes</taxon>
    </lineage>
</organism>
<dbReference type="PRINTS" id="PR00320">
    <property type="entry name" value="GPROTEINBRPT"/>
</dbReference>
<dbReference type="SUPFAM" id="SSF50494">
    <property type="entry name" value="Trypsin-like serine proteases"/>
    <property type="match status" value="1"/>
</dbReference>
<name>A0ABS1VM04_9ACTN</name>
<reference evidence="5 6" key="1">
    <citation type="submission" date="2021-01" db="EMBL/GenBank/DDBJ databases">
        <title>Actinoplanes sp. nov. LDG1-01 isolated from lichen.</title>
        <authorList>
            <person name="Saeng-In P."/>
            <person name="Phongsopitanun W."/>
            <person name="Kanchanasin P."/>
            <person name="Yuki M."/>
            <person name="Kudo T."/>
            <person name="Ohkuma M."/>
            <person name="Tanasupawat S."/>
        </authorList>
    </citation>
    <scope>NUCLEOTIDE SEQUENCE [LARGE SCALE GENOMIC DNA]</scope>
    <source>
        <strain evidence="5 6">LDG1-01</strain>
    </source>
</reference>
<feature type="repeat" description="WD" evidence="3">
    <location>
        <begin position="995"/>
        <end position="1029"/>
    </location>
</feature>
<dbReference type="InterPro" id="IPR020472">
    <property type="entry name" value="WD40_PAC1"/>
</dbReference>
<dbReference type="PANTHER" id="PTHR19848">
    <property type="entry name" value="WD40 REPEAT PROTEIN"/>
    <property type="match status" value="1"/>
</dbReference>
<dbReference type="CDD" id="cd00200">
    <property type="entry name" value="WD40"/>
    <property type="match status" value="2"/>
</dbReference>
<dbReference type="EMBL" id="JAENHO010000004">
    <property type="protein sequence ID" value="MBL7255680.1"/>
    <property type="molecule type" value="Genomic_DNA"/>
</dbReference>
<feature type="repeat" description="WD" evidence="3">
    <location>
        <begin position="1124"/>
        <end position="1167"/>
    </location>
</feature>
<dbReference type="Pfam" id="PF00400">
    <property type="entry name" value="WD40"/>
    <property type="match status" value="11"/>
</dbReference>
<dbReference type="RefSeq" id="WP_202992193.1">
    <property type="nucleotide sequence ID" value="NZ_JAENHO010000004.1"/>
</dbReference>
<dbReference type="InterPro" id="IPR027417">
    <property type="entry name" value="P-loop_NTPase"/>
</dbReference>
<feature type="repeat" description="WD" evidence="3">
    <location>
        <begin position="862"/>
        <end position="906"/>
    </location>
</feature>
<feature type="repeat" description="WD" evidence="3">
    <location>
        <begin position="1227"/>
        <end position="1254"/>
    </location>
</feature>
<accession>A0ABS1VM04</accession>
<feature type="repeat" description="WD" evidence="3">
    <location>
        <begin position="1255"/>
        <end position="1298"/>
    </location>
</feature>
<keyword evidence="1 3" id="KW-0853">WD repeat</keyword>
<dbReference type="InterPro" id="IPR009003">
    <property type="entry name" value="Peptidase_S1_PA"/>
</dbReference>